<evidence type="ECO:0000313" key="2">
    <source>
        <dbReference type="EMBL" id="GGS32103.1"/>
    </source>
</evidence>
<keyword evidence="3" id="KW-1185">Reference proteome</keyword>
<organism evidence="2 3">
    <name type="scientific">Streptomyces griseoviridis</name>
    <dbReference type="NCBI Taxonomy" id="45398"/>
    <lineage>
        <taxon>Bacteria</taxon>
        <taxon>Bacillati</taxon>
        <taxon>Actinomycetota</taxon>
        <taxon>Actinomycetes</taxon>
        <taxon>Kitasatosporales</taxon>
        <taxon>Streptomycetaceae</taxon>
        <taxon>Streptomyces</taxon>
    </lineage>
</organism>
<accession>A0A918LD18</accession>
<gene>
    <name evidence="2" type="ORF">GCM10010238_21550</name>
</gene>
<protein>
    <submittedName>
        <fullName evidence="2">Uncharacterized protein</fullName>
    </submittedName>
</protein>
<dbReference type="Proteomes" id="UP000653493">
    <property type="component" value="Unassembled WGS sequence"/>
</dbReference>
<evidence type="ECO:0000256" key="1">
    <source>
        <dbReference type="SAM" id="MobiDB-lite"/>
    </source>
</evidence>
<proteinExistence type="predicted"/>
<reference evidence="2" key="2">
    <citation type="submission" date="2020-09" db="EMBL/GenBank/DDBJ databases">
        <authorList>
            <person name="Sun Q."/>
            <person name="Ohkuma M."/>
        </authorList>
    </citation>
    <scope>NUCLEOTIDE SEQUENCE</scope>
    <source>
        <strain evidence="2">JCM 4234</strain>
    </source>
</reference>
<comment type="caution">
    <text evidence="2">The sequence shown here is derived from an EMBL/GenBank/DDBJ whole genome shotgun (WGS) entry which is preliminary data.</text>
</comment>
<sequence>MLVVDGLDEDRGVTAGPDAHSIATLLPRVPPYGMRVIVAGRPYPPVPGDVHADQPLRSTRMDHQSDTVSDGVIVR</sequence>
<evidence type="ECO:0000313" key="3">
    <source>
        <dbReference type="Proteomes" id="UP000653493"/>
    </source>
</evidence>
<feature type="compositionally biased region" description="Basic and acidic residues" evidence="1">
    <location>
        <begin position="50"/>
        <end position="65"/>
    </location>
</feature>
<dbReference type="AlphaFoldDB" id="A0A918LD18"/>
<name>A0A918LD18_STRGD</name>
<feature type="region of interest" description="Disordered" evidence="1">
    <location>
        <begin position="44"/>
        <end position="75"/>
    </location>
</feature>
<dbReference type="EMBL" id="BMSL01000004">
    <property type="protein sequence ID" value="GGS32103.1"/>
    <property type="molecule type" value="Genomic_DNA"/>
</dbReference>
<reference evidence="2" key="1">
    <citation type="journal article" date="2014" name="Int. J. Syst. Evol. Microbiol.">
        <title>Complete genome sequence of Corynebacterium casei LMG S-19264T (=DSM 44701T), isolated from a smear-ripened cheese.</title>
        <authorList>
            <consortium name="US DOE Joint Genome Institute (JGI-PGF)"/>
            <person name="Walter F."/>
            <person name="Albersmeier A."/>
            <person name="Kalinowski J."/>
            <person name="Ruckert C."/>
        </authorList>
    </citation>
    <scope>NUCLEOTIDE SEQUENCE</scope>
    <source>
        <strain evidence="2">JCM 4234</strain>
    </source>
</reference>